<organism evidence="2 3">
    <name type="scientific">Kipferlia bialata</name>
    <dbReference type="NCBI Taxonomy" id="797122"/>
    <lineage>
        <taxon>Eukaryota</taxon>
        <taxon>Metamonada</taxon>
        <taxon>Carpediemonas-like organisms</taxon>
        <taxon>Kipferlia</taxon>
    </lineage>
</organism>
<protein>
    <submittedName>
        <fullName evidence="2">Uncharacterized protein</fullName>
    </submittedName>
</protein>
<comment type="caution">
    <text evidence="2">The sequence shown here is derived from an EMBL/GenBank/DDBJ whole genome shotgun (WGS) entry which is preliminary data.</text>
</comment>
<accession>A0A9K3CV00</accession>
<proteinExistence type="predicted"/>
<reference evidence="2 3" key="1">
    <citation type="journal article" date="2018" name="PLoS ONE">
        <title>The draft genome of Kipferlia bialata reveals reductive genome evolution in fornicate parasites.</title>
        <authorList>
            <person name="Tanifuji G."/>
            <person name="Takabayashi S."/>
            <person name="Kume K."/>
            <person name="Takagi M."/>
            <person name="Nakayama T."/>
            <person name="Kamikawa R."/>
            <person name="Inagaki Y."/>
            <person name="Hashimoto T."/>
        </authorList>
    </citation>
    <scope>NUCLEOTIDE SEQUENCE [LARGE SCALE GENOMIC DNA]</scope>
    <source>
        <strain evidence="2">NY0173</strain>
    </source>
</reference>
<feature type="compositionally biased region" description="Acidic residues" evidence="1">
    <location>
        <begin position="152"/>
        <end position="165"/>
    </location>
</feature>
<evidence type="ECO:0000313" key="3">
    <source>
        <dbReference type="Proteomes" id="UP000265618"/>
    </source>
</evidence>
<dbReference type="AlphaFoldDB" id="A0A9K3CV00"/>
<evidence type="ECO:0000313" key="2">
    <source>
        <dbReference type="EMBL" id="GIQ83808.1"/>
    </source>
</evidence>
<name>A0A9K3CV00_9EUKA</name>
<feature type="region of interest" description="Disordered" evidence="1">
    <location>
        <begin position="131"/>
        <end position="165"/>
    </location>
</feature>
<evidence type="ECO:0000256" key="1">
    <source>
        <dbReference type="SAM" id="MobiDB-lite"/>
    </source>
</evidence>
<keyword evidence="3" id="KW-1185">Reference proteome</keyword>
<dbReference type="Proteomes" id="UP000265618">
    <property type="component" value="Unassembled WGS sequence"/>
</dbReference>
<sequence>MGVTAGTLVCYGHLEDYDCERDEWDNGPIHMFLMSLDTWEWDIVDLIVLGTEYGADLADTTDFRVDSVSGRVVAKSENQVWSYDVETGDVTLLPASSPEPSEEMVLGRTVVTRYDRNSVILFSDLVSGEVVHTTGEGDGSEGEEGERGSSEWEGDTDEEGYFSDVVDSDDDGSDAYTHLTQMGQGSVTLLRLHTRWNGITRAELLHIELEVAVDVTAYAKWGVE</sequence>
<gene>
    <name evidence="2" type="ORF">KIPB_005182</name>
</gene>
<dbReference type="EMBL" id="BDIP01001189">
    <property type="protein sequence ID" value="GIQ83808.1"/>
    <property type="molecule type" value="Genomic_DNA"/>
</dbReference>